<protein>
    <submittedName>
        <fullName evidence="1">RpiR family transcriptional regulator</fullName>
    </submittedName>
</protein>
<evidence type="ECO:0000313" key="2">
    <source>
        <dbReference type="Proteomes" id="UP000254340"/>
    </source>
</evidence>
<dbReference type="Proteomes" id="UP000254340">
    <property type="component" value="Unassembled WGS sequence"/>
</dbReference>
<dbReference type="AlphaFoldDB" id="A0A377XCE1"/>
<gene>
    <name evidence="1" type="ORF">NCTC5047_00381</name>
</gene>
<evidence type="ECO:0000313" key="1">
    <source>
        <dbReference type="EMBL" id="STT72697.1"/>
    </source>
</evidence>
<accession>A0A377XCE1</accession>
<proteinExistence type="predicted"/>
<reference evidence="1 2" key="1">
    <citation type="submission" date="2018-06" db="EMBL/GenBank/DDBJ databases">
        <authorList>
            <consortium name="Pathogen Informatics"/>
            <person name="Doyle S."/>
        </authorList>
    </citation>
    <scope>NUCLEOTIDE SEQUENCE [LARGE SCALE GENOMIC DNA]</scope>
    <source>
        <strain evidence="1 2">NCTC5047</strain>
    </source>
</reference>
<dbReference type="EMBL" id="UGLH01000004">
    <property type="protein sequence ID" value="STT72697.1"/>
    <property type="molecule type" value="Genomic_DNA"/>
</dbReference>
<organism evidence="1 2">
    <name type="scientific">Klebsiella pneumoniae</name>
    <dbReference type="NCBI Taxonomy" id="573"/>
    <lineage>
        <taxon>Bacteria</taxon>
        <taxon>Pseudomonadati</taxon>
        <taxon>Pseudomonadota</taxon>
        <taxon>Gammaproteobacteria</taxon>
        <taxon>Enterobacterales</taxon>
        <taxon>Enterobacteriaceae</taxon>
        <taxon>Klebsiella/Raoultella group</taxon>
        <taxon>Klebsiella</taxon>
        <taxon>Klebsiella pneumoniae complex</taxon>
    </lineage>
</organism>
<sequence length="33" mass="3671">MNRTGFSLAEQLIGLQRGDVLIMMGQKSPHREG</sequence>
<name>A0A377XCE1_KLEPN</name>